<proteinExistence type="predicted"/>
<dbReference type="RefSeq" id="WP_110379172.1">
    <property type="nucleotide sequence ID" value="NZ_CP029288.2"/>
</dbReference>
<name>A0A2U9IJS4_9CREN</name>
<gene>
    <name evidence="1" type="ORF">DFR86_01135</name>
</gene>
<dbReference type="Proteomes" id="UP000248410">
    <property type="component" value="Chromosome"/>
</dbReference>
<dbReference type="Pfam" id="PF11485">
    <property type="entry name" value="STK_08120-like"/>
    <property type="match status" value="1"/>
</dbReference>
<accession>A0A2U9IJS4</accession>
<dbReference type="Gene3D" id="3.30.530.20">
    <property type="match status" value="1"/>
</dbReference>
<keyword evidence="2" id="KW-1185">Reference proteome</keyword>
<dbReference type="GeneID" id="36836530"/>
<evidence type="ECO:0000313" key="2">
    <source>
        <dbReference type="Proteomes" id="UP000248410"/>
    </source>
</evidence>
<evidence type="ECO:0008006" key="3">
    <source>
        <dbReference type="Google" id="ProtNLM"/>
    </source>
</evidence>
<protein>
    <recommendedName>
        <fullName evidence="3">DUF3211 domain-containing protein</fullName>
    </recommendedName>
</protein>
<organism evidence="1 2">
    <name type="scientific">Acidianus sulfidivorans JP7</name>
    <dbReference type="NCBI Taxonomy" id="619593"/>
    <lineage>
        <taxon>Archaea</taxon>
        <taxon>Thermoproteota</taxon>
        <taxon>Thermoprotei</taxon>
        <taxon>Sulfolobales</taxon>
        <taxon>Sulfolobaceae</taxon>
        <taxon>Acidianus</taxon>
    </lineage>
</organism>
<dbReference type="AlphaFoldDB" id="A0A2U9IJS4"/>
<reference evidence="1 2" key="1">
    <citation type="submission" date="2018-05" db="EMBL/GenBank/DDBJ databases">
        <title>Complete Genome Sequences of Extremely Thermoacidophilic, Metal-Mobilizing Type-Strain Members of the Archaeal Family Sulfolobaceae: Acidianus brierleyi DSM-1651T, Acidianus sulfidivorans DSM-18786T, Metallosphaera hakonensis DSM-7519T, and Metallosphaera prunae DSM-10039T.</title>
        <authorList>
            <person name="Counts J.A."/>
            <person name="Kelly R.M."/>
        </authorList>
    </citation>
    <scope>NUCLEOTIDE SEQUENCE [LARGE SCALE GENOMIC DNA]</scope>
    <source>
        <strain evidence="1 2">JP7</strain>
    </source>
</reference>
<dbReference type="InterPro" id="IPR021578">
    <property type="entry name" value="STK_08120-like"/>
</dbReference>
<evidence type="ECO:0000313" key="1">
    <source>
        <dbReference type="EMBL" id="AWR96282.1"/>
    </source>
</evidence>
<dbReference type="InterPro" id="IPR023393">
    <property type="entry name" value="START-like_dom_sf"/>
</dbReference>
<dbReference type="OrthoDB" id="34680at2157"/>
<dbReference type="KEGG" id="asul:DFR86_01135"/>
<dbReference type="EMBL" id="CP029288">
    <property type="protein sequence ID" value="AWR96282.1"/>
    <property type="molecule type" value="Genomic_DNA"/>
</dbReference>
<sequence length="137" mass="15932">MLVEKEIGTSHDDNALKEILSDPSFVLPKLFPPIKKVITENNTFHCDGIFVGMKFEMTGNIYKSNNIIRFVFSLKSGSAKGDGKLEITINDKVLKLVFSYEGWMNRFSKIFFMSKWFNNFAKNLNDEVRLERIRRKI</sequence>